<dbReference type="HOGENOM" id="CLU_019790_0_0_1"/>
<dbReference type="GO" id="GO:0090575">
    <property type="term" value="C:RNA polymerase II transcription regulator complex"/>
    <property type="evidence" value="ECO:0007669"/>
    <property type="project" value="TreeGrafter"/>
</dbReference>
<dbReference type="PROSITE" id="PS00036">
    <property type="entry name" value="BZIP_BASIC"/>
    <property type="match status" value="1"/>
</dbReference>
<organism evidence="3 4">
    <name type="scientific">Pseudozyma antarctica</name>
    <name type="common">Yeast</name>
    <name type="synonym">Candida antarctica</name>
    <dbReference type="NCBI Taxonomy" id="84753"/>
    <lineage>
        <taxon>Eukaryota</taxon>
        <taxon>Fungi</taxon>
        <taxon>Dikarya</taxon>
        <taxon>Basidiomycota</taxon>
        <taxon>Ustilaginomycotina</taxon>
        <taxon>Ustilaginomycetes</taxon>
        <taxon>Ustilaginales</taxon>
        <taxon>Ustilaginaceae</taxon>
        <taxon>Moesziomyces</taxon>
    </lineage>
</organism>
<dbReference type="RefSeq" id="XP_014656481.1">
    <property type="nucleotide sequence ID" value="XM_014800995.1"/>
</dbReference>
<keyword evidence="4" id="KW-1185">Reference proteome</keyword>
<evidence type="ECO:0000256" key="2">
    <source>
        <dbReference type="ARBA" id="ARBA00023242"/>
    </source>
</evidence>
<dbReference type="GO" id="GO:0000976">
    <property type="term" value="F:transcription cis-regulatory region binding"/>
    <property type="evidence" value="ECO:0007669"/>
    <property type="project" value="InterPro"/>
</dbReference>
<dbReference type="InterPro" id="IPR004827">
    <property type="entry name" value="bZIP"/>
</dbReference>
<dbReference type="InterPro" id="IPR046347">
    <property type="entry name" value="bZIP_sf"/>
</dbReference>
<evidence type="ECO:0000256" key="1">
    <source>
        <dbReference type="ARBA" id="ARBA00004123"/>
    </source>
</evidence>
<dbReference type="GeneID" id="26304401"/>
<dbReference type="PANTHER" id="PTHR40621:SF7">
    <property type="entry name" value="BZIP DOMAIN-CONTAINING PROTEIN"/>
    <property type="match status" value="1"/>
</dbReference>
<accession>A0A081CF31</accession>
<gene>
    <name evidence="3" type="ORF">PAN0_008d3494</name>
</gene>
<dbReference type="InterPro" id="IPR050936">
    <property type="entry name" value="AP-1-like"/>
</dbReference>
<dbReference type="OrthoDB" id="5374328at2759"/>
<proteinExistence type="predicted"/>
<comment type="subcellular location">
    <subcellularLocation>
        <location evidence="1">Nucleus</location>
    </subcellularLocation>
</comment>
<name>A0A081CF31_PSEA2</name>
<dbReference type="CDD" id="cd14688">
    <property type="entry name" value="bZIP_YAP"/>
    <property type="match status" value="1"/>
</dbReference>
<sequence>MSSASTAPLLPSPGPSSASISSPRSVAPRLASSPSSSSLSSIKSAQPRSHSSRIEPSPLAPAGQPLRAAPSAPATSSQPPVKRKLSSSNPSLAAASIAPAATAAPSVPIIKKDSSGPLVQPSKEWVLPARAKPGRKPSETEPLTKRKAQNRASQRAFRERKQSYLADLEAKVAAYEAAEIDRSVEIQKVAQKLSSENDALKKELAVWRDKYAQLEKLLMHIRATGRVPNVVPSVKSGPGCKAPAHEKPAVVPKRGVLVAPGTKPSKDKDRSAGGVRFAEESPSQQAQSSAAESTAASIPLRRRPSATSSASPQVDSSAVSATSPTSTSASSASASGSFQVHIEKSAVIASVPMPKGVKPPLWSFEQPQPSSSSVGHDGKSEKTSSLSSPSLLPEGKHLSVDGGCGFCTEASPCVCADDFLDLPSDSQPSHIAVASDVPSAIPLPKHSNASTSSSSPSATSTARRMSIGSLTHAKDVNLDQRKRGASKLWYTVNQPDSPPRAPTTDGTAAPLKIRRPTSASKAGKKLWALAPAVEPVCTGDPSTCGACQTDPGLAAFCEAVTTAASAPSSSTSTPPPSGVSASPTRPSMLRSGTTGRLGPSSVYASTAQTGGETIPSAWRQIRSHPRFAQWQGGLDLLAEVVSKRSGNVRSPLLSNRSREDSVEFEPPTSTTATTSMATSNDRATSKPLLLHTASDTTIHAPSPVKREQREQDGESRDAKRRRIVVDREAVQEALALLDAGTAAQPRVGPAGVATSPKDEPCPCPWRPGDKHSH</sequence>
<dbReference type="SMART" id="SM00338">
    <property type="entry name" value="BRLZ"/>
    <property type="match status" value="1"/>
</dbReference>
<dbReference type="PANTHER" id="PTHR40621">
    <property type="entry name" value="TRANSCRIPTION FACTOR KAPC-RELATED"/>
    <property type="match status" value="1"/>
</dbReference>
<dbReference type="Pfam" id="PF00170">
    <property type="entry name" value="bZIP_1"/>
    <property type="match status" value="1"/>
</dbReference>
<dbReference type="InterPro" id="IPR018287">
    <property type="entry name" value="Hap4_TF_heteromerisation"/>
</dbReference>
<dbReference type="Pfam" id="PF10297">
    <property type="entry name" value="Hap4_Hap_bind"/>
    <property type="match status" value="1"/>
</dbReference>
<dbReference type="GO" id="GO:0001228">
    <property type="term" value="F:DNA-binding transcription activator activity, RNA polymerase II-specific"/>
    <property type="evidence" value="ECO:0007669"/>
    <property type="project" value="TreeGrafter"/>
</dbReference>
<evidence type="ECO:0000313" key="4">
    <source>
        <dbReference type="Proteomes" id="UP000053758"/>
    </source>
</evidence>
<dbReference type="SUPFAM" id="SSF57959">
    <property type="entry name" value="Leucine zipper domain"/>
    <property type="match status" value="1"/>
</dbReference>
<dbReference type="EMBL" id="DF830075">
    <property type="protein sequence ID" value="GAK65277.1"/>
    <property type="molecule type" value="Genomic_DNA"/>
</dbReference>
<dbReference type="Proteomes" id="UP000053758">
    <property type="component" value="Unassembled WGS sequence"/>
</dbReference>
<reference evidence="4" key="1">
    <citation type="journal article" date="2014" name="Genome Announc.">
        <title>Draft Genome Sequence of the Yeast Pseudozyma antarctica Type Strain JCM10317, a Producer of the Glycolipid Biosurfactants, Mannosylerythritol Lipids.</title>
        <authorList>
            <person name="Saika A."/>
            <person name="Koike H."/>
            <person name="Hori T."/>
            <person name="Fukuoka T."/>
            <person name="Sato S."/>
            <person name="Habe H."/>
            <person name="Kitamoto D."/>
            <person name="Morita T."/>
        </authorList>
    </citation>
    <scope>NUCLEOTIDE SEQUENCE [LARGE SCALE GENOMIC DNA]</scope>
    <source>
        <strain evidence="4">JCM 10317</strain>
    </source>
</reference>
<protein>
    <submittedName>
        <fullName evidence="3">Uncharacterized protein</fullName>
    </submittedName>
</protein>
<evidence type="ECO:0000313" key="3">
    <source>
        <dbReference type="EMBL" id="GAK65277.1"/>
    </source>
</evidence>
<dbReference type="Gene3D" id="1.20.5.170">
    <property type="match status" value="1"/>
</dbReference>
<keyword evidence="2" id="KW-0539">Nucleus</keyword>
<dbReference type="AlphaFoldDB" id="A0A081CF31"/>